<accession>A0A239HWJ5</accession>
<keyword evidence="2" id="KW-1185">Reference proteome</keyword>
<proteinExistence type="predicted"/>
<protein>
    <submittedName>
        <fullName evidence="1">Uncharacterized protein</fullName>
    </submittedName>
</protein>
<reference evidence="2" key="1">
    <citation type="submission" date="2017-06" db="EMBL/GenBank/DDBJ databases">
        <authorList>
            <person name="Varghese N."/>
            <person name="Submissions S."/>
        </authorList>
    </citation>
    <scope>NUCLEOTIDE SEQUENCE [LARGE SCALE GENOMIC DNA]</scope>
    <source>
        <strain evidence="2">CIP 108523</strain>
    </source>
</reference>
<evidence type="ECO:0000313" key="2">
    <source>
        <dbReference type="Proteomes" id="UP000242915"/>
    </source>
</evidence>
<dbReference type="AlphaFoldDB" id="A0A239HWJ5"/>
<evidence type="ECO:0000313" key="1">
    <source>
        <dbReference type="EMBL" id="SNS85448.1"/>
    </source>
</evidence>
<organism evidence="1 2">
    <name type="scientific">Pseudomonas segetis</name>
    <dbReference type="NCBI Taxonomy" id="298908"/>
    <lineage>
        <taxon>Bacteria</taxon>
        <taxon>Pseudomonadati</taxon>
        <taxon>Pseudomonadota</taxon>
        <taxon>Gammaproteobacteria</taxon>
        <taxon>Pseudomonadales</taxon>
        <taxon>Pseudomonadaceae</taxon>
        <taxon>Pseudomonas</taxon>
    </lineage>
</organism>
<dbReference type="Proteomes" id="UP000242915">
    <property type="component" value="Unassembled WGS sequence"/>
</dbReference>
<dbReference type="EMBL" id="FZOG01000005">
    <property type="protein sequence ID" value="SNS85448.1"/>
    <property type="molecule type" value="Genomic_DNA"/>
</dbReference>
<name>A0A239HWJ5_9PSED</name>
<sequence>MKKALNDRLFTCVMERVPTRSTKRLASSEKLMQQMQLAAMADRASGDFDIAPLKEERLQVINNCFWPKADTSDGLLSAKSGHRVSTRIFAIH</sequence>
<gene>
    <name evidence="1" type="ORF">SAMN05216255_3612</name>
</gene>